<evidence type="ECO:0000259" key="7">
    <source>
        <dbReference type="PROSITE" id="PS50994"/>
    </source>
</evidence>
<keyword evidence="2" id="KW-0815">Transposition</keyword>
<dbReference type="InterPro" id="IPR012337">
    <property type="entry name" value="RNaseH-like_sf"/>
</dbReference>
<dbReference type="SUPFAM" id="SSF46689">
    <property type="entry name" value="Homeodomain-like"/>
    <property type="match status" value="1"/>
</dbReference>
<dbReference type="PROSITE" id="PS50994">
    <property type="entry name" value="INTEGRASE"/>
    <property type="match status" value="1"/>
</dbReference>
<feature type="domain" description="Integrase catalytic" evidence="7">
    <location>
        <begin position="124"/>
        <end position="300"/>
    </location>
</feature>
<reference evidence="9 10" key="1">
    <citation type="submission" date="2019-05" db="EMBL/GenBank/DDBJ databases">
        <title>Genomic analysis of Lentibacillus sp. NKC220-2.</title>
        <authorList>
            <person name="Oh Y.J."/>
        </authorList>
    </citation>
    <scope>NUCLEOTIDE SEQUENCE [LARGE SCALE GENOMIC DNA]</scope>
    <source>
        <strain evidence="9 10">NKC220-2</strain>
    </source>
</reference>
<dbReference type="Gene3D" id="3.30.420.10">
    <property type="entry name" value="Ribonuclease H-like superfamily/Ribonuclease H"/>
    <property type="match status" value="1"/>
</dbReference>
<dbReference type="OrthoDB" id="92877at2"/>
<evidence type="ECO:0000313" key="8">
    <source>
        <dbReference type="EMBL" id="TMN21820.1"/>
    </source>
</evidence>
<sequence>MDKFRVYTDIRQLYQQGFKVAQIARKLGISRTTVYDYLNREPEEMSIWVAGTKERSKKLDPYENEIFSWLKKHPDLSAAQIQDWLLEKHGNMDVAASTVRNYVSQLRGRYHIPKVLHVRDYEAIPDPPMGQQAQVDFGETKQQTTKGEEKKLYFICLVLSNSRYKTVMWWDRPFTTKDVIQAHETFFEQLDGMPEEIVYDQDRVILVDENAGDLIFTADFQKYREERGFRVYMCKKADPESKGRVENVVGFVKNGFAKHRVFDNIDKWNETCQEWLDRTGNGKIHNTTKKKPDTVFQIEKKHLRPVIPKANILKKDDFSITVTVRKDNTILYDGNRYSVPLGTYQHGESNQVHLLNKGEILTVIDGNGEIIAEHKIDNRKGELIQASNHRRDRSKDIEAYIQSLASRFENPNRATTYLGEIRKCYPRHARDQLQVIAKCTKNSDSQRMEQALIMCVDNRLYSGNDFRDVLNHLHQEESESTDQAMENDVSSPVHKSYENCQPTTRALTDYISILEGGSST</sequence>
<protein>
    <submittedName>
        <fullName evidence="9">IS21 family transposase</fullName>
    </submittedName>
</protein>
<dbReference type="InterPro" id="IPR006120">
    <property type="entry name" value="Resolvase_HTH_dom"/>
</dbReference>
<dbReference type="NCBIfam" id="NF033546">
    <property type="entry name" value="transpos_IS21"/>
    <property type="match status" value="1"/>
</dbReference>
<feature type="region of interest" description="Disordered" evidence="5">
    <location>
        <begin position="476"/>
        <end position="495"/>
    </location>
</feature>
<dbReference type="PROSITE" id="PS50531">
    <property type="entry name" value="HTH_IS21"/>
    <property type="match status" value="1"/>
</dbReference>
<dbReference type="InterPro" id="IPR009057">
    <property type="entry name" value="Homeodomain-like_sf"/>
</dbReference>
<evidence type="ECO:0000313" key="9">
    <source>
        <dbReference type="EMBL" id="TMN22928.1"/>
    </source>
</evidence>
<dbReference type="GO" id="GO:0015074">
    <property type="term" value="P:DNA integration"/>
    <property type="evidence" value="ECO:0007669"/>
    <property type="project" value="InterPro"/>
</dbReference>
<evidence type="ECO:0000256" key="2">
    <source>
        <dbReference type="ARBA" id="ARBA00022578"/>
    </source>
</evidence>
<comment type="similarity">
    <text evidence="1">Belongs to the transposase IS21/IS408/IS1162 family.</text>
</comment>
<dbReference type="InterPro" id="IPR017894">
    <property type="entry name" value="HTH_IS21_transposase_type"/>
</dbReference>
<dbReference type="AlphaFoldDB" id="A0A5S3QMN7"/>
<organism evidence="9 10">
    <name type="scientific">Lentibacillus cibarius</name>
    <dbReference type="NCBI Taxonomy" id="2583219"/>
    <lineage>
        <taxon>Bacteria</taxon>
        <taxon>Bacillati</taxon>
        <taxon>Bacillota</taxon>
        <taxon>Bacilli</taxon>
        <taxon>Bacillales</taxon>
        <taxon>Bacillaceae</taxon>
        <taxon>Lentibacillus</taxon>
    </lineage>
</organism>
<comment type="caution">
    <text evidence="9">The sequence shown here is derived from an EMBL/GenBank/DDBJ whole genome shotgun (WGS) entry which is preliminary data.</text>
</comment>
<dbReference type="GO" id="GO:0032196">
    <property type="term" value="P:transposition"/>
    <property type="evidence" value="ECO:0007669"/>
    <property type="project" value="UniProtKB-KW"/>
</dbReference>
<dbReference type="PANTHER" id="PTHR35004">
    <property type="entry name" value="TRANSPOSASE RV3428C-RELATED"/>
    <property type="match status" value="1"/>
</dbReference>
<evidence type="ECO:0000256" key="1">
    <source>
        <dbReference type="ARBA" id="ARBA00009277"/>
    </source>
</evidence>
<dbReference type="GO" id="GO:0003677">
    <property type="term" value="F:DNA binding"/>
    <property type="evidence" value="ECO:0007669"/>
    <property type="project" value="UniProtKB-KW"/>
</dbReference>
<dbReference type="Pfam" id="PF02796">
    <property type="entry name" value="HTH_7"/>
    <property type="match status" value="1"/>
</dbReference>
<keyword evidence="4" id="KW-0233">DNA recombination</keyword>
<evidence type="ECO:0000256" key="4">
    <source>
        <dbReference type="ARBA" id="ARBA00023172"/>
    </source>
</evidence>
<dbReference type="EMBL" id="VCIA01000001">
    <property type="protein sequence ID" value="TMN22928.1"/>
    <property type="molecule type" value="Genomic_DNA"/>
</dbReference>
<feature type="compositionally biased region" description="Polar residues" evidence="5">
    <location>
        <begin position="481"/>
        <end position="490"/>
    </location>
</feature>
<dbReference type="InterPro" id="IPR036397">
    <property type="entry name" value="RNaseH_sf"/>
</dbReference>
<evidence type="ECO:0000256" key="3">
    <source>
        <dbReference type="ARBA" id="ARBA00023125"/>
    </source>
</evidence>
<keyword evidence="3" id="KW-0238">DNA-binding</keyword>
<feature type="domain" description="HTH IS21-type" evidence="6">
    <location>
        <begin position="5"/>
        <end position="70"/>
    </location>
</feature>
<dbReference type="GO" id="GO:0000150">
    <property type="term" value="F:DNA strand exchange activity"/>
    <property type="evidence" value="ECO:0007669"/>
    <property type="project" value="InterPro"/>
</dbReference>
<evidence type="ECO:0000313" key="10">
    <source>
        <dbReference type="Proteomes" id="UP000306980"/>
    </source>
</evidence>
<dbReference type="SUPFAM" id="SSF53098">
    <property type="entry name" value="Ribonuclease H-like"/>
    <property type="match status" value="1"/>
</dbReference>
<dbReference type="Proteomes" id="UP000306980">
    <property type="component" value="Unassembled WGS sequence"/>
</dbReference>
<evidence type="ECO:0000256" key="5">
    <source>
        <dbReference type="SAM" id="MobiDB-lite"/>
    </source>
</evidence>
<dbReference type="InterPro" id="IPR001584">
    <property type="entry name" value="Integrase_cat-core"/>
</dbReference>
<proteinExistence type="inferred from homology"/>
<dbReference type="PANTHER" id="PTHR35004:SF6">
    <property type="entry name" value="TRANSPOSASE"/>
    <property type="match status" value="1"/>
</dbReference>
<accession>A0A5S3QMN7</accession>
<dbReference type="EMBL" id="VCIA01000001">
    <property type="protein sequence ID" value="TMN21820.1"/>
    <property type="molecule type" value="Genomic_DNA"/>
</dbReference>
<evidence type="ECO:0000259" key="6">
    <source>
        <dbReference type="PROSITE" id="PS50531"/>
    </source>
</evidence>
<dbReference type="Gene3D" id="1.10.10.60">
    <property type="entry name" value="Homeodomain-like"/>
    <property type="match status" value="1"/>
</dbReference>
<name>A0A5S3QMN7_9BACI</name>
<gene>
    <name evidence="8" type="ORF">FFL34_06620</name>
    <name evidence="9" type="ORF">FFL34_13150</name>
</gene>
<dbReference type="CDD" id="cd00569">
    <property type="entry name" value="HTH_Hin_like"/>
    <property type="match status" value="1"/>
</dbReference>
<dbReference type="RefSeq" id="WP_138602606.1">
    <property type="nucleotide sequence ID" value="NZ_VCIA01000001.1"/>
</dbReference>